<dbReference type="RefSeq" id="WP_318796829.1">
    <property type="nucleotide sequence ID" value="NZ_JARUJP010000003.1"/>
</dbReference>
<dbReference type="SUPFAM" id="SSF51735">
    <property type="entry name" value="NAD(P)-binding Rossmann-fold domains"/>
    <property type="match status" value="1"/>
</dbReference>
<dbReference type="Gene3D" id="3.40.50.720">
    <property type="entry name" value="NAD(P)-binding Rossmann-like Domain"/>
    <property type="match status" value="1"/>
</dbReference>
<keyword evidence="2" id="KW-0560">Oxidoreductase</keyword>
<reference evidence="3 4" key="1">
    <citation type="submission" date="2023-04" db="EMBL/GenBank/DDBJ databases">
        <title>Clostridium tannerae sp. nov., isolated from the fecal material of an alpaca.</title>
        <authorList>
            <person name="Miller S."/>
            <person name="Hendry M."/>
            <person name="King J."/>
            <person name="Sankaranarayanan K."/>
            <person name="Lawson P.A."/>
        </authorList>
    </citation>
    <scope>NUCLEOTIDE SEQUENCE [LARGE SCALE GENOMIC DNA]</scope>
    <source>
        <strain evidence="3 4">A1-XYC3</strain>
    </source>
</reference>
<dbReference type="CDD" id="cd05233">
    <property type="entry name" value="SDR_c"/>
    <property type="match status" value="1"/>
</dbReference>
<evidence type="ECO:0000313" key="4">
    <source>
        <dbReference type="Proteomes" id="UP001281656"/>
    </source>
</evidence>
<evidence type="ECO:0000256" key="2">
    <source>
        <dbReference type="ARBA" id="ARBA00023002"/>
    </source>
</evidence>
<proteinExistence type="inferred from homology"/>
<keyword evidence="4" id="KW-1185">Reference proteome</keyword>
<comment type="similarity">
    <text evidence="1">Belongs to the short-chain dehydrogenases/reductases (SDR) family.</text>
</comment>
<accession>A0ABU4JQ63</accession>
<dbReference type="PRINTS" id="PR00080">
    <property type="entry name" value="SDRFAMILY"/>
</dbReference>
<dbReference type="InterPro" id="IPR002347">
    <property type="entry name" value="SDR_fam"/>
</dbReference>
<protein>
    <submittedName>
        <fullName evidence="3">SDR family NAD(P)-dependent oxidoreductase</fullName>
    </submittedName>
</protein>
<comment type="caution">
    <text evidence="3">The sequence shown here is derived from an EMBL/GenBank/DDBJ whole genome shotgun (WGS) entry which is preliminary data.</text>
</comment>
<evidence type="ECO:0000313" key="3">
    <source>
        <dbReference type="EMBL" id="MDW8800277.1"/>
    </source>
</evidence>
<dbReference type="PANTHER" id="PTHR43639">
    <property type="entry name" value="OXIDOREDUCTASE, SHORT-CHAIN DEHYDROGENASE/REDUCTASE FAMILY (AFU_ORTHOLOGUE AFUA_5G02870)"/>
    <property type="match status" value="1"/>
</dbReference>
<dbReference type="PRINTS" id="PR00081">
    <property type="entry name" value="GDHRDH"/>
</dbReference>
<dbReference type="Pfam" id="PF13561">
    <property type="entry name" value="adh_short_C2"/>
    <property type="match status" value="1"/>
</dbReference>
<dbReference type="NCBIfam" id="NF005559">
    <property type="entry name" value="PRK07231.1"/>
    <property type="match status" value="1"/>
</dbReference>
<gene>
    <name evidence="3" type="ORF">P8V03_03820</name>
</gene>
<dbReference type="EMBL" id="JARUJP010000003">
    <property type="protein sequence ID" value="MDW8800277.1"/>
    <property type="molecule type" value="Genomic_DNA"/>
</dbReference>
<dbReference type="PANTHER" id="PTHR43639:SF1">
    <property type="entry name" value="SHORT-CHAIN DEHYDROGENASE_REDUCTASE FAMILY PROTEIN"/>
    <property type="match status" value="1"/>
</dbReference>
<sequence>MKKLENKVAIITAATKGIGLASAEVLAREGALVYIAARSEELAKEVIMNIHEKGGIAKFVYFNAREEETYTTMVNKVVEAEGRLDILINNYGATNVRLDHNVTEGDSDEFFKILKDNVQSVYLPCKAAIPHMEKTGGGSIVNISTIGSVVPDLSRVAYCVSKAAINSLTQNIALQYARKNIRCNAVLPGLIGTKAALENMSDEFRDSFLGHVPLNRVGRPEDIANAVLYYASDDSSYVTGMLHEVAGGYALGTPQYSEYSTRD</sequence>
<evidence type="ECO:0000256" key="1">
    <source>
        <dbReference type="ARBA" id="ARBA00006484"/>
    </source>
</evidence>
<dbReference type="InterPro" id="IPR036291">
    <property type="entry name" value="NAD(P)-bd_dom_sf"/>
</dbReference>
<dbReference type="Proteomes" id="UP001281656">
    <property type="component" value="Unassembled WGS sequence"/>
</dbReference>
<name>A0ABU4JQ63_9CLOT</name>
<organism evidence="3 4">
    <name type="scientific">Clostridium tanneri</name>
    <dbReference type="NCBI Taxonomy" id="3037988"/>
    <lineage>
        <taxon>Bacteria</taxon>
        <taxon>Bacillati</taxon>
        <taxon>Bacillota</taxon>
        <taxon>Clostridia</taxon>
        <taxon>Eubacteriales</taxon>
        <taxon>Clostridiaceae</taxon>
        <taxon>Clostridium</taxon>
    </lineage>
</organism>